<evidence type="ECO:0000259" key="8">
    <source>
        <dbReference type="Pfam" id="PF01545"/>
    </source>
</evidence>
<comment type="caution">
    <text evidence="9">The sequence shown here is derived from an EMBL/GenBank/DDBJ whole genome shotgun (WGS) entry which is preliminary data.</text>
</comment>
<feature type="transmembrane region" description="Helical" evidence="7">
    <location>
        <begin position="77"/>
        <end position="98"/>
    </location>
</feature>
<keyword evidence="4" id="KW-0406">Ion transport</keyword>
<dbReference type="InterPro" id="IPR036837">
    <property type="entry name" value="Cation_efflux_CTD_sf"/>
</dbReference>
<dbReference type="InterPro" id="IPR027469">
    <property type="entry name" value="Cation_efflux_TMD_sf"/>
</dbReference>
<protein>
    <submittedName>
        <fullName evidence="9">Cation diffusion facilitator family transporter</fullName>
    </submittedName>
</protein>
<dbReference type="Pfam" id="PF01545">
    <property type="entry name" value="Cation_efflux"/>
    <property type="match status" value="1"/>
</dbReference>
<keyword evidence="4" id="KW-0862">Zinc</keyword>
<sequence>MAGSGDSTRAIFFALGANFAIACAKGVAAYFTNSSAMIAETVHSLADCGNQLLLLLGMKQAKRPPSPDYPLGYGKEIYFWSFLVALMLFSVGGMFSLYEGIHKLSHPGKLANWPWAAGVLTFGIIAESVSMRACMQEVNKSRGDRSLWRWFRESRQAELVVIFGEDLAALLGLVFALVAVMLAVITGDPMWDALGSIMIGGLLIVVAVFVAVEVKALLIGQSVDWHTQQAIREYLESRPQIARVRSLITLQLGTEMMVSVHAEMRDTGTPREMIDGINEIETGMKERFPTVRWSFFEPEMEGTGGTDQDYAASAP</sequence>
<accession>A0ABS8JES7</accession>
<dbReference type="Gene3D" id="1.20.1510.10">
    <property type="entry name" value="Cation efflux protein transmembrane domain"/>
    <property type="match status" value="1"/>
</dbReference>
<evidence type="ECO:0000256" key="1">
    <source>
        <dbReference type="ARBA" id="ARBA00004141"/>
    </source>
</evidence>
<comment type="subcellular location">
    <subcellularLocation>
        <location evidence="1">Membrane</location>
        <topology evidence="1">Multi-pass membrane protein</topology>
    </subcellularLocation>
</comment>
<evidence type="ECO:0000313" key="9">
    <source>
        <dbReference type="EMBL" id="MCC8362101.1"/>
    </source>
</evidence>
<organism evidence="9 10">
    <name type="scientific">Noviluteimonas lactosilytica</name>
    <dbReference type="NCBI Taxonomy" id="2888523"/>
    <lineage>
        <taxon>Bacteria</taxon>
        <taxon>Pseudomonadati</taxon>
        <taxon>Pseudomonadota</taxon>
        <taxon>Gammaproteobacteria</taxon>
        <taxon>Lysobacterales</taxon>
        <taxon>Lysobacteraceae</taxon>
        <taxon>Noviluteimonas</taxon>
    </lineage>
</organism>
<dbReference type="InterPro" id="IPR002524">
    <property type="entry name" value="Cation_efflux"/>
</dbReference>
<feature type="domain" description="Cation efflux protein transmembrane" evidence="8">
    <location>
        <begin position="11"/>
        <end position="218"/>
    </location>
</feature>
<dbReference type="NCBIfam" id="TIGR01297">
    <property type="entry name" value="CDF"/>
    <property type="match status" value="1"/>
</dbReference>
<keyword evidence="3 7" id="KW-0812">Transmembrane</keyword>
<keyword evidence="5 7" id="KW-1133">Transmembrane helix</keyword>
<reference evidence="9" key="1">
    <citation type="submission" date="2021-10" db="EMBL/GenBank/DDBJ databases">
        <authorList>
            <person name="Lyu M."/>
            <person name="Wang X."/>
            <person name="Meng X."/>
            <person name="Xu K."/>
        </authorList>
    </citation>
    <scope>NUCLEOTIDE SEQUENCE</scope>
    <source>
        <strain evidence="9">A6</strain>
    </source>
</reference>
<feature type="transmembrane region" description="Helical" evidence="7">
    <location>
        <begin position="12"/>
        <end position="31"/>
    </location>
</feature>
<name>A0ABS8JES7_9GAMM</name>
<keyword evidence="10" id="KW-1185">Reference proteome</keyword>
<feature type="transmembrane region" description="Helical" evidence="7">
    <location>
        <begin position="159"/>
        <end position="185"/>
    </location>
</feature>
<dbReference type="InterPro" id="IPR040177">
    <property type="entry name" value="SLC30A9"/>
</dbReference>
<dbReference type="Proteomes" id="UP001165293">
    <property type="component" value="Unassembled WGS sequence"/>
</dbReference>
<evidence type="ECO:0000256" key="6">
    <source>
        <dbReference type="ARBA" id="ARBA00023136"/>
    </source>
</evidence>
<evidence type="ECO:0000313" key="10">
    <source>
        <dbReference type="Proteomes" id="UP001165293"/>
    </source>
</evidence>
<feature type="transmembrane region" description="Helical" evidence="7">
    <location>
        <begin position="113"/>
        <end position="135"/>
    </location>
</feature>
<dbReference type="EMBL" id="JAJGAK010000001">
    <property type="protein sequence ID" value="MCC8362101.1"/>
    <property type="molecule type" value="Genomic_DNA"/>
</dbReference>
<evidence type="ECO:0000256" key="4">
    <source>
        <dbReference type="ARBA" id="ARBA00022906"/>
    </source>
</evidence>
<dbReference type="RefSeq" id="WP_230525727.1">
    <property type="nucleotide sequence ID" value="NZ_JAJGAK010000001.1"/>
</dbReference>
<keyword evidence="4" id="KW-0864">Zinc transport</keyword>
<dbReference type="SUPFAM" id="SSF160240">
    <property type="entry name" value="Cation efflux protein cytoplasmic domain-like"/>
    <property type="match status" value="1"/>
</dbReference>
<evidence type="ECO:0000256" key="3">
    <source>
        <dbReference type="ARBA" id="ARBA00022692"/>
    </source>
</evidence>
<dbReference type="InterPro" id="IPR058533">
    <property type="entry name" value="Cation_efflux_TM"/>
</dbReference>
<keyword evidence="6 7" id="KW-0472">Membrane</keyword>
<evidence type="ECO:0000256" key="5">
    <source>
        <dbReference type="ARBA" id="ARBA00022989"/>
    </source>
</evidence>
<evidence type="ECO:0000256" key="2">
    <source>
        <dbReference type="ARBA" id="ARBA00022448"/>
    </source>
</evidence>
<dbReference type="PANTHER" id="PTHR13414">
    <property type="entry name" value="HUEL-CATION TRANSPORTER"/>
    <property type="match status" value="1"/>
</dbReference>
<proteinExistence type="predicted"/>
<dbReference type="SUPFAM" id="SSF161111">
    <property type="entry name" value="Cation efflux protein transmembrane domain-like"/>
    <property type="match status" value="1"/>
</dbReference>
<dbReference type="Gene3D" id="3.30.70.1350">
    <property type="entry name" value="Cation efflux protein, cytoplasmic domain"/>
    <property type="match status" value="1"/>
</dbReference>
<gene>
    <name evidence="9" type="ORF">LK996_03300</name>
</gene>
<feature type="transmembrane region" description="Helical" evidence="7">
    <location>
        <begin position="191"/>
        <end position="212"/>
    </location>
</feature>
<dbReference type="PANTHER" id="PTHR13414:SF9">
    <property type="entry name" value="PROTON-COUPLED ZINC ANTIPORTER SLC30A9, MITOCHONDRIAL"/>
    <property type="match status" value="1"/>
</dbReference>
<keyword evidence="2" id="KW-0813">Transport</keyword>
<evidence type="ECO:0000256" key="7">
    <source>
        <dbReference type="SAM" id="Phobius"/>
    </source>
</evidence>